<dbReference type="RefSeq" id="WP_010033119.1">
    <property type="nucleotide sequence ID" value="NZ_CP025958.1"/>
</dbReference>
<sequence>MSSTYRYRFTDRVPAEEVEVTLLLALIGAEALHGAAQARLDAAHAFDGNARTVTIDAGSAVGIDLNKLFAGYLAREFGDDAFRIERLNQQPQPREPVTA</sequence>
<dbReference type="AlphaFoldDB" id="A0A2Z3GRH2"/>
<dbReference type="OrthoDB" id="287168at2"/>
<dbReference type="KEGG" id="gog:C1280_07955"/>
<keyword evidence="2" id="KW-1185">Reference proteome</keyword>
<accession>A0A2Z3GRH2</accession>
<reference evidence="1 2" key="1">
    <citation type="submission" date="2018-01" db="EMBL/GenBank/DDBJ databases">
        <title>G. obscuriglobus.</title>
        <authorList>
            <person name="Franke J."/>
            <person name="Blomberg W."/>
            <person name="Selmecki A."/>
        </authorList>
    </citation>
    <scope>NUCLEOTIDE SEQUENCE [LARGE SCALE GENOMIC DNA]</scope>
    <source>
        <strain evidence="1 2">DSM 5831</strain>
    </source>
</reference>
<dbReference type="Proteomes" id="UP000245802">
    <property type="component" value="Chromosome"/>
</dbReference>
<gene>
    <name evidence="1" type="ORF">C1280_07955</name>
</gene>
<dbReference type="EMBL" id="CP025958">
    <property type="protein sequence ID" value="AWM36959.1"/>
    <property type="molecule type" value="Genomic_DNA"/>
</dbReference>
<protein>
    <submittedName>
        <fullName evidence="1">Uncharacterized protein</fullName>
    </submittedName>
</protein>
<evidence type="ECO:0000313" key="2">
    <source>
        <dbReference type="Proteomes" id="UP000245802"/>
    </source>
</evidence>
<name>A0A2Z3GRH2_9BACT</name>
<organism evidence="1 2">
    <name type="scientific">Gemmata obscuriglobus</name>
    <dbReference type="NCBI Taxonomy" id="114"/>
    <lineage>
        <taxon>Bacteria</taxon>
        <taxon>Pseudomonadati</taxon>
        <taxon>Planctomycetota</taxon>
        <taxon>Planctomycetia</taxon>
        <taxon>Gemmatales</taxon>
        <taxon>Gemmataceae</taxon>
        <taxon>Gemmata</taxon>
    </lineage>
</organism>
<evidence type="ECO:0000313" key="1">
    <source>
        <dbReference type="EMBL" id="AWM36959.1"/>
    </source>
</evidence>
<proteinExistence type="predicted"/>